<gene>
    <name evidence="2" type="ORF">V8V93_05305</name>
</gene>
<protein>
    <submittedName>
        <fullName evidence="2">Uncharacterized protein</fullName>
    </submittedName>
</protein>
<dbReference type="EMBL" id="CP146609">
    <property type="protein sequence ID" value="WWX23621.1"/>
    <property type="molecule type" value="Genomic_DNA"/>
</dbReference>
<dbReference type="RefSeq" id="WP_338669318.1">
    <property type="nucleotide sequence ID" value="NZ_CP146609.1"/>
</dbReference>
<evidence type="ECO:0000313" key="2">
    <source>
        <dbReference type="EMBL" id="WWX23621.1"/>
    </source>
</evidence>
<accession>A0ABZ2IY68</accession>
<name>A0ABZ2IY68_9BACT</name>
<dbReference type="Proteomes" id="UP001385389">
    <property type="component" value="Chromosome"/>
</dbReference>
<keyword evidence="3" id="KW-1185">Reference proteome</keyword>
<proteinExistence type="predicted"/>
<organism evidence="2 3">
    <name type="scientific">Pseudodesulfovibrio methanolicus</name>
    <dbReference type="NCBI Taxonomy" id="3126690"/>
    <lineage>
        <taxon>Bacteria</taxon>
        <taxon>Pseudomonadati</taxon>
        <taxon>Thermodesulfobacteriota</taxon>
        <taxon>Desulfovibrionia</taxon>
        <taxon>Desulfovibrionales</taxon>
        <taxon>Desulfovibrionaceae</taxon>
    </lineage>
</organism>
<feature type="compositionally biased region" description="Basic and acidic residues" evidence="1">
    <location>
        <begin position="77"/>
        <end position="89"/>
    </location>
</feature>
<evidence type="ECO:0000256" key="1">
    <source>
        <dbReference type="SAM" id="MobiDB-lite"/>
    </source>
</evidence>
<evidence type="ECO:0000313" key="3">
    <source>
        <dbReference type="Proteomes" id="UP001385389"/>
    </source>
</evidence>
<feature type="region of interest" description="Disordered" evidence="1">
    <location>
        <begin position="77"/>
        <end position="109"/>
    </location>
</feature>
<sequence length="163" mass="17786">MRAKLGLSDEQAAAVKPIIEERFERGQTVMDRARPGGSWKRGELQALMDDLKWKIDKKLAAVLAEDQMLACSRWVEEEAVQKSDGDRPEPPGGGSSGSPGPLRRKQSTMPELTHFSAGGVVSSRHFCQSMNHSYVSQAVPLPGGEVLPSARHVNPLVIQEVSE</sequence>
<reference evidence="2 3" key="1">
    <citation type="submission" date="2024-03" db="EMBL/GenBank/DDBJ databases">
        <title>Phenotype and Genome Characterization of a Sulfate-Reducing Bacterium Pseudodesulfovibrio sp. strain 5S69, isolated from Petroleum Reservoir in Tatarstan (Russia).</title>
        <authorList>
            <person name="Bidzhieva S.K."/>
            <person name="Kadnikov V."/>
            <person name="Tourova T.P."/>
            <person name="Samigullina S.R."/>
            <person name="Sokolova D.S."/>
            <person name="Poltaraus A.B."/>
            <person name="Avtukh A.N."/>
            <person name="Tereshina V.M."/>
            <person name="Mardanov A.V."/>
            <person name="Nazina T.N."/>
        </authorList>
    </citation>
    <scope>NUCLEOTIDE SEQUENCE [LARGE SCALE GENOMIC DNA]</scope>
    <source>
        <strain evidence="2 3">5S69</strain>
    </source>
</reference>